<keyword evidence="1" id="KW-0732">Signal</keyword>
<evidence type="ECO:0000256" key="1">
    <source>
        <dbReference type="SAM" id="SignalP"/>
    </source>
</evidence>
<evidence type="ECO:0000313" key="3">
    <source>
        <dbReference type="Proteomes" id="UP000327044"/>
    </source>
</evidence>
<dbReference type="SUPFAM" id="SSF47565">
    <property type="entry name" value="Insect pheromone/odorant-binding proteins"/>
    <property type="match status" value="1"/>
</dbReference>
<dbReference type="InterPro" id="IPR036728">
    <property type="entry name" value="PBP_GOBP_sf"/>
</dbReference>
<evidence type="ECO:0000313" key="2">
    <source>
        <dbReference type="EMBL" id="KAB0793813.1"/>
    </source>
</evidence>
<dbReference type="Pfam" id="PF01395">
    <property type="entry name" value="PBP_GOBP"/>
    <property type="match status" value="1"/>
</dbReference>
<dbReference type="Proteomes" id="UP000327044">
    <property type="component" value="Unassembled WGS sequence"/>
</dbReference>
<dbReference type="GO" id="GO:0005549">
    <property type="term" value="F:odorant binding"/>
    <property type="evidence" value="ECO:0007669"/>
    <property type="project" value="InterPro"/>
</dbReference>
<dbReference type="Gene3D" id="1.10.238.20">
    <property type="entry name" value="Pheromone/general odorant binding protein domain"/>
    <property type="match status" value="1"/>
</dbReference>
<dbReference type="AlphaFoldDB" id="A0A5N4A915"/>
<name>A0A5N4A915_PHOPY</name>
<protein>
    <submittedName>
        <fullName evidence="2">Uncharacterized protein</fullName>
    </submittedName>
</protein>
<dbReference type="EMBL" id="VVIM01000009">
    <property type="protein sequence ID" value="KAB0793813.1"/>
    <property type="molecule type" value="Genomic_DNA"/>
</dbReference>
<proteinExistence type="predicted"/>
<gene>
    <name evidence="2" type="ORF">PPYR_13433</name>
</gene>
<sequence length="145" mass="17152">MKVLCFVLLWCVMQVLSRDVPDESLDDYAFECFKELNIDKAKFSSYFDDDMRMRDLDETGIKIMKCGVEKSNFFNQDGNVNKDVMMKSVTKWLKLRLTKGGDKDWEALAEQFWGKCEDRLKGEDKVEVMKNWNHCFTDEVILYNK</sequence>
<organism evidence="2 3">
    <name type="scientific">Photinus pyralis</name>
    <name type="common">Common eastern firefly</name>
    <name type="synonym">Lampyris pyralis</name>
    <dbReference type="NCBI Taxonomy" id="7054"/>
    <lineage>
        <taxon>Eukaryota</taxon>
        <taxon>Metazoa</taxon>
        <taxon>Ecdysozoa</taxon>
        <taxon>Arthropoda</taxon>
        <taxon>Hexapoda</taxon>
        <taxon>Insecta</taxon>
        <taxon>Pterygota</taxon>
        <taxon>Neoptera</taxon>
        <taxon>Endopterygota</taxon>
        <taxon>Coleoptera</taxon>
        <taxon>Polyphaga</taxon>
        <taxon>Elateriformia</taxon>
        <taxon>Elateroidea</taxon>
        <taxon>Lampyridae</taxon>
        <taxon>Lampyrinae</taxon>
        <taxon>Photinus</taxon>
    </lineage>
</organism>
<comment type="caution">
    <text evidence="2">The sequence shown here is derived from an EMBL/GenBank/DDBJ whole genome shotgun (WGS) entry which is preliminary data.</text>
</comment>
<accession>A0A5N4A915</accession>
<feature type="chain" id="PRO_5024352091" evidence="1">
    <location>
        <begin position="18"/>
        <end position="145"/>
    </location>
</feature>
<feature type="signal peptide" evidence="1">
    <location>
        <begin position="1"/>
        <end position="17"/>
    </location>
</feature>
<dbReference type="InParanoid" id="A0A5N4A915"/>
<dbReference type="InterPro" id="IPR006170">
    <property type="entry name" value="PBP/GOBP"/>
</dbReference>
<keyword evidence="3" id="KW-1185">Reference proteome</keyword>
<reference evidence="2 3" key="1">
    <citation type="journal article" date="2018" name="Elife">
        <title>Firefly genomes illuminate parallel origins of bioluminescence in beetles.</title>
        <authorList>
            <person name="Fallon T.R."/>
            <person name="Lower S.E."/>
            <person name="Chang C.H."/>
            <person name="Bessho-Uehara M."/>
            <person name="Martin G.J."/>
            <person name="Bewick A.J."/>
            <person name="Behringer M."/>
            <person name="Debat H.J."/>
            <person name="Wong I."/>
            <person name="Day J.C."/>
            <person name="Suvorov A."/>
            <person name="Silva C.J."/>
            <person name="Stanger-Hall K.F."/>
            <person name="Hall D.W."/>
            <person name="Schmitz R.J."/>
            <person name="Nelson D.R."/>
            <person name="Lewis S.M."/>
            <person name="Shigenobu S."/>
            <person name="Bybee S.M."/>
            <person name="Larracuente A.M."/>
            <person name="Oba Y."/>
            <person name="Weng J.K."/>
        </authorList>
    </citation>
    <scope>NUCLEOTIDE SEQUENCE [LARGE SCALE GENOMIC DNA]</scope>
    <source>
        <strain evidence="2">1611_PpyrPB1</strain>
        <tissue evidence="2">Whole body</tissue>
    </source>
</reference>